<gene>
    <name evidence="1" type="ORF">BDK92_0908</name>
</gene>
<proteinExistence type="predicted"/>
<protein>
    <submittedName>
        <fullName evidence="1">Uncharacterized protein</fullName>
    </submittedName>
</protein>
<dbReference type="Proteomes" id="UP000277671">
    <property type="component" value="Unassembled WGS sequence"/>
</dbReference>
<accession>A0A495JF12</accession>
<reference evidence="1 2" key="1">
    <citation type="submission" date="2018-10" db="EMBL/GenBank/DDBJ databases">
        <title>Sequencing the genomes of 1000 actinobacteria strains.</title>
        <authorList>
            <person name="Klenk H.-P."/>
        </authorList>
    </citation>
    <scope>NUCLEOTIDE SEQUENCE [LARGE SCALE GENOMIC DNA]</scope>
    <source>
        <strain evidence="1 2">DSM 45175</strain>
    </source>
</reference>
<name>A0A495JF12_9ACTN</name>
<dbReference type="RefSeq" id="WP_170208489.1">
    <property type="nucleotide sequence ID" value="NZ_RBKT01000001.1"/>
</dbReference>
<organism evidence="1 2">
    <name type="scientific">Micromonospora pisi</name>
    <dbReference type="NCBI Taxonomy" id="589240"/>
    <lineage>
        <taxon>Bacteria</taxon>
        <taxon>Bacillati</taxon>
        <taxon>Actinomycetota</taxon>
        <taxon>Actinomycetes</taxon>
        <taxon>Micromonosporales</taxon>
        <taxon>Micromonosporaceae</taxon>
        <taxon>Micromonospora</taxon>
    </lineage>
</organism>
<dbReference type="AlphaFoldDB" id="A0A495JF12"/>
<comment type="caution">
    <text evidence="1">The sequence shown here is derived from an EMBL/GenBank/DDBJ whole genome shotgun (WGS) entry which is preliminary data.</text>
</comment>
<keyword evidence="2" id="KW-1185">Reference proteome</keyword>
<dbReference type="EMBL" id="RBKT01000001">
    <property type="protein sequence ID" value="RKR86659.1"/>
    <property type="molecule type" value="Genomic_DNA"/>
</dbReference>
<evidence type="ECO:0000313" key="1">
    <source>
        <dbReference type="EMBL" id="RKR86659.1"/>
    </source>
</evidence>
<sequence length="72" mass="8470">MDLDPNLVLRLLWRNRLNIHRVEHIRVRAGPECLLIAIFTVSADQSEADEVARRLINSTITRTPELRLWRLL</sequence>
<evidence type="ECO:0000313" key="2">
    <source>
        <dbReference type="Proteomes" id="UP000277671"/>
    </source>
</evidence>